<dbReference type="InParanoid" id="A0A2Y9DSG3"/>
<dbReference type="InterPro" id="IPR050181">
    <property type="entry name" value="Cold_shock_domain"/>
</dbReference>
<dbReference type="SMART" id="SM00357">
    <property type="entry name" value="CSP"/>
    <property type="match status" value="1"/>
</dbReference>
<sequence length="267" mass="29365">MSEMEEATPTEAAASTSPQAAQKHLVSLGGGDPPWALVAGNLRVDTTISKATTAVGSKGKVPKRVIAKRVRGTVKWFKVKNVYGFISRHDTQEDVFIHQTAITRNNPHKYQCSMDDGQTMEFNVVQGERGTEVTGPDGTSVEGSQYAANCPRFRSDFYICRHVPPRDPWGTKDEEKADKHKEDKDNGRGKGFTVCFSEAQILRRCLSSHPQNQSLKHFLPFCGAPAVARPPGHLQPTSRRWATQLPGPFMAAGPEVHKNRDQAPATC</sequence>
<dbReference type="GO" id="GO:0003676">
    <property type="term" value="F:nucleic acid binding"/>
    <property type="evidence" value="ECO:0007669"/>
    <property type="project" value="InterPro"/>
</dbReference>
<accession>A0A2Y9DSG3</accession>
<dbReference type="Proteomes" id="UP000248480">
    <property type="component" value="Unplaced"/>
</dbReference>
<organism evidence="3 4">
    <name type="scientific">Trichechus manatus latirostris</name>
    <name type="common">Florida manatee</name>
    <dbReference type="NCBI Taxonomy" id="127582"/>
    <lineage>
        <taxon>Eukaryota</taxon>
        <taxon>Metazoa</taxon>
        <taxon>Chordata</taxon>
        <taxon>Craniata</taxon>
        <taxon>Vertebrata</taxon>
        <taxon>Euteleostomi</taxon>
        <taxon>Mammalia</taxon>
        <taxon>Eutheria</taxon>
        <taxon>Afrotheria</taxon>
        <taxon>Sirenia</taxon>
        <taxon>Trichechidae</taxon>
        <taxon>Trichechus</taxon>
    </lineage>
</organism>
<protein>
    <submittedName>
        <fullName evidence="4">Y-box-binding protein 3-like</fullName>
    </submittedName>
</protein>
<evidence type="ECO:0000256" key="1">
    <source>
        <dbReference type="SAM" id="MobiDB-lite"/>
    </source>
</evidence>
<evidence type="ECO:0000313" key="4">
    <source>
        <dbReference type="RefSeq" id="XP_004380229.1"/>
    </source>
</evidence>
<feature type="domain" description="CSD" evidence="2">
    <location>
        <begin position="69"/>
        <end position="135"/>
    </location>
</feature>
<dbReference type="AlphaFoldDB" id="A0A2Y9DSG3"/>
<proteinExistence type="predicted"/>
<dbReference type="KEGG" id="tmu:101350981"/>
<dbReference type="OrthoDB" id="203339at2759"/>
<dbReference type="InterPro" id="IPR011129">
    <property type="entry name" value="CSD"/>
</dbReference>
<dbReference type="PROSITE" id="PS51857">
    <property type="entry name" value="CSD_2"/>
    <property type="match status" value="1"/>
</dbReference>
<dbReference type="PANTHER" id="PTHR11544">
    <property type="entry name" value="COLD SHOCK DOMAIN CONTAINING PROTEINS"/>
    <property type="match status" value="1"/>
</dbReference>
<dbReference type="Pfam" id="PF00313">
    <property type="entry name" value="CSD"/>
    <property type="match status" value="1"/>
</dbReference>
<name>A0A2Y9DSG3_TRIMA</name>
<dbReference type="InterPro" id="IPR002059">
    <property type="entry name" value="CSP_DNA-bd"/>
</dbReference>
<evidence type="ECO:0000259" key="2">
    <source>
        <dbReference type="PROSITE" id="PS51857"/>
    </source>
</evidence>
<evidence type="ECO:0000313" key="3">
    <source>
        <dbReference type="Proteomes" id="UP000248480"/>
    </source>
</evidence>
<dbReference type="InterPro" id="IPR019844">
    <property type="entry name" value="CSD_CS"/>
</dbReference>
<dbReference type="InterPro" id="IPR012340">
    <property type="entry name" value="NA-bd_OB-fold"/>
</dbReference>
<feature type="compositionally biased region" description="Basic and acidic residues" evidence="1">
    <location>
        <begin position="169"/>
        <end position="188"/>
    </location>
</feature>
<dbReference type="PROSITE" id="PS00352">
    <property type="entry name" value="CSD_1"/>
    <property type="match status" value="1"/>
</dbReference>
<dbReference type="CDD" id="cd04458">
    <property type="entry name" value="CSP_CDS"/>
    <property type="match status" value="1"/>
</dbReference>
<feature type="compositionally biased region" description="Low complexity" evidence="1">
    <location>
        <begin position="9"/>
        <end position="22"/>
    </location>
</feature>
<feature type="region of interest" description="Disordered" evidence="1">
    <location>
        <begin position="168"/>
        <end position="188"/>
    </location>
</feature>
<dbReference type="RefSeq" id="XP_004380229.1">
    <property type="nucleotide sequence ID" value="XM_004380172.1"/>
</dbReference>
<feature type="region of interest" description="Disordered" evidence="1">
    <location>
        <begin position="1"/>
        <end position="26"/>
    </location>
</feature>
<dbReference type="SUPFAM" id="SSF50249">
    <property type="entry name" value="Nucleic acid-binding proteins"/>
    <property type="match status" value="1"/>
</dbReference>
<reference evidence="4" key="1">
    <citation type="submission" date="2025-08" db="UniProtKB">
        <authorList>
            <consortium name="RefSeq"/>
        </authorList>
    </citation>
    <scope>IDENTIFICATION</scope>
</reference>
<dbReference type="Gene3D" id="2.40.50.140">
    <property type="entry name" value="Nucleic acid-binding proteins"/>
    <property type="match status" value="1"/>
</dbReference>
<keyword evidence="3" id="KW-1185">Reference proteome</keyword>
<dbReference type="STRING" id="127582.A0A2Y9DSG3"/>
<dbReference type="PRINTS" id="PR00050">
    <property type="entry name" value="COLDSHOCK"/>
</dbReference>
<dbReference type="GeneID" id="101350981"/>
<gene>
    <name evidence="4" type="primary">LOC101350981</name>
</gene>